<accession>A0ACC6TQB6</accession>
<dbReference type="Proteomes" id="UP000053480">
    <property type="component" value="Unassembled WGS sequence"/>
</dbReference>
<comment type="caution">
    <text evidence="1">The sequence shown here is derived from an EMBL/GenBank/DDBJ whole genome shotgun (WGS) entry which is preliminary data.</text>
</comment>
<protein>
    <submittedName>
        <fullName evidence="1">Uncharacterized protein</fullName>
    </submittedName>
</protein>
<reference evidence="1" key="1">
    <citation type="submission" date="2024-07" db="EMBL/GenBank/DDBJ databases">
        <title>Metagenome and Metagenome-Assembled Genomes of Archaea from a hot spring from the geothermal field of Los Azufres, Mexico.</title>
        <authorList>
            <person name="Marin-Paredes R."/>
            <person name="Martinez-Romero E."/>
            <person name="Servin-Garciduenas L.E."/>
        </authorList>
    </citation>
    <scope>NUCLEOTIDE SEQUENCE</scope>
    <source>
        <strain evidence="1">AZ1-454</strain>
    </source>
</reference>
<gene>
    <name evidence="1" type="ORF">TQ35_0007310</name>
</gene>
<evidence type="ECO:0000313" key="2">
    <source>
        <dbReference type="Proteomes" id="UP000053480"/>
    </source>
</evidence>
<organism evidence="1 2">
    <name type="scientific">Candidatus Aramenus sulfurataquae</name>
    <dbReference type="NCBI Taxonomy" id="1326980"/>
    <lineage>
        <taxon>Archaea</taxon>
        <taxon>Thermoproteota</taxon>
        <taxon>Thermoprotei</taxon>
        <taxon>Sulfolobales</taxon>
        <taxon>Sulfolobaceae</taxon>
        <taxon>Candidatus Aramenus</taxon>
    </lineage>
</organism>
<evidence type="ECO:0000313" key="1">
    <source>
        <dbReference type="EMBL" id="MEW9491989.1"/>
    </source>
</evidence>
<dbReference type="EMBL" id="JZWS03000010">
    <property type="protein sequence ID" value="MEW9491989.1"/>
    <property type="molecule type" value="Genomic_DNA"/>
</dbReference>
<sequence length="254" mass="28522">MDRNLKIFVAIVIILLIIAMFSTFYATKFIAKSEKFYPPYAEVVNAFAANGKVYVEVKIENESYPIEILGGYVNILNTGQKENITPTNSTIFNVSFPITRNLASFSTVYVDGVIEGLMKGNKIFITFSSVVPLHILFSIDVVNFTYRDGIANILIKVSNPVNVTLIGIKYPSISNANLSEVVAGGDYFPLNISLPFGVHYINVSINFRQISGGFVYEENLSNYYYYFTGYALARIYFIPPQNATFNLYLAKEFN</sequence>
<proteinExistence type="predicted"/>
<name>A0ACC6TQB6_9CREN</name>